<sequence>GSPGNGSGWGGRLPIEPAPVAAVKPPEQMANLKSAAPVCEICEQLAKGEQA</sequence>
<accession>A0A2H9U055</accession>
<evidence type="ECO:0000313" key="2">
    <source>
        <dbReference type="Proteomes" id="UP000235861"/>
    </source>
</evidence>
<keyword evidence="2" id="KW-1185">Reference proteome</keyword>
<proteinExistence type="predicted"/>
<feature type="non-terminal residue" evidence="1">
    <location>
        <position position="1"/>
    </location>
</feature>
<gene>
    <name evidence="1" type="ORF">CUC53_18130</name>
</gene>
<dbReference type="Proteomes" id="UP000235861">
    <property type="component" value="Unassembled WGS sequence"/>
</dbReference>
<name>A0A2H9U055_9GAMM</name>
<organism evidence="1 2">
    <name type="scientific">Aeromonas cavernicola</name>
    <dbReference type="NCBI Taxonomy" id="1006623"/>
    <lineage>
        <taxon>Bacteria</taxon>
        <taxon>Pseudomonadati</taxon>
        <taxon>Pseudomonadota</taxon>
        <taxon>Gammaproteobacteria</taxon>
        <taxon>Aeromonadales</taxon>
        <taxon>Aeromonadaceae</taxon>
        <taxon>Aeromonas</taxon>
    </lineage>
</organism>
<reference evidence="1 2" key="1">
    <citation type="submission" date="2017-11" db="EMBL/GenBank/DDBJ databases">
        <title>Draft genome sequence of environmental isolate Aeromonas cavernicola sp. nov. MDC 2508.</title>
        <authorList>
            <person name="Colston S.M."/>
            <person name="Navarro A."/>
            <person name="Martinez-Murcia A.J."/>
            <person name="Graf J."/>
        </authorList>
    </citation>
    <scope>NUCLEOTIDE SEQUENCE [LARGE SCALE GENOMIC DNA]</scope>
    <source>
        <strain evidence="1 2">MDC 2508</strain>
    </source>
</reference>
<evidence type="ECO:0000313" key="1">
    <source>
        <dbReference type="EMBL" id="PJG57422.1"/>
    </source>
</evidence>
<protein>
    <submittedName>
        <fullName evidence="1">Type VI secretion system tip protein VgrG</fullName>
    </submittedName>
</protein>
<dbReference type="AlphaFoldDB" id="A0A2H9U055"/>
<comment type="caution">
    <text evidence="1">The sequence shown here is derived from an EMBL/GenBank/DDBJ whole genome shotgun (WGS) entry which is preliminary data.</text>
</comment>
<dbReference type="EMBL" id="PGGC01000232">
    <property type="protein sequence ID" value="PJG57422.1"/>
    <property type="molecule type" value="Genomic_DNA"/>
</dbReference>